<name>A0ABQ2CY03_9DEIO</name>
<comment type="caution">
    <text evidence="1">The sequence shown here is derived from an EMBL/GenBank/DDBJ whole genome shotgun (WGS) entry which is preliminary data.</text>
</comment>
<sequence>MTPVGTVVWQGILQALQVTSKADLIRAIEQARKVAAQQGVPLSVELRVINSGAMSILVGAERSYLVYKPENGPFCHVADELKSDDIKTSASRSEIRSERCMAFIDDGHLSEIDLRFTVPFELAEEVFLSFAETGEIPRSLRWMSA</sequence>
<proteinExistence type="predicted"/>
<keyword evidence="2" id="KW-1185">Reference proteome</keyword>
<gene>
    <name evidence="1" type="ORF">GCM10008938_17250</name>
</gene>
<evidence type="ECO:0000313" key="1">
    <source>
        <dbReference type="EMBL" id="GGJ31630.1"/>
    </source>
</evidence>
<evidence type="ECO:0000313" key="2">
    <source>
        <dbReference type="Proteomes" id="UP000632222"/>
    </source>
</evidence>
<reference evidence="2" key="1">
    <citation type="journal article" date="2019" name="Int. J. Syst. Evol. Microbiol.">
        <title>The Global Catalogue of Microorganisms (GCM) 10K type strain sequencing project: providing services to taxonomists for standard genome sequencing and annotation.</title>
        <authorList>
            <consortium name="The Broad Institute Genomics Platform"/>
            <consortium name="The Broad Institute Genome Sequencing Center for Infectious Disease"/>
            <person name="Wu L."/>
            <person name="Ma J."/>
        </authorList>
    </citation>
    <scope>NUCLEOTIDE SEQUENCE [LARGE SCALE GENOMIC DNA]</scope>
    <source>
        <strain evidence="2">JCM 14370</strain>
    </source>
</reference>
<dbReference type="Proteomes" id="UP000632222">
    <property type="component" value="Unassembled WGS sequence"/>
</dbReference>
<accession>A0ABQ2CY03</accession>
<dbReference type="RefSeq" id="WP_189002269.1">
    <property type="nucleotide sequence ID" value="NZ_BMOD01000004.1"/>
</dbReference>
<protein>
    <submittedName>
        <fullName evidence="1">Uncharacterized protein</fullName>
    </submittedName>
</protein>
<dbReference type="InterPro" id="IPR025680">
    <property type="entry name" value="DddI"/>
</dbReference>
<dbReference type="EMBL" id="BMOD01000004">
    <property type="protein sequence ID" value="GGJ31630.1"/>
    <property type="molecule type" value="Genomic_DNA"/>
</dbReference>
<organism evidence="1 2">
    <name type="scientific">Deinococcus roseus</name>
    <dbReference type="NCBI Taxonomy" id="392414"/>
    <lineage>
        <taxon>Bacteria</taxon>
        <taxon>Thermotogati</taxon>
        <taxon>Deinococcota</taxon>
        <taxon>Deinococci</taxon>
        <taxon>Deinococcales</taxon>
        <taxon>Deinococcaceae</taxon>
        <taxon>Deinococcus</taxon>
    </lineage>
</organism>
<dbReference type="Pfam" id="PF14430">
    <property type="entry name" value="Imm1"/>
    <property type="match status" value="1"/>
</dbReference>